<protein>
    <submittedName>
        <fullName evidence="1">Uncharacterized protein</fullName>
    </submittedName>
</protein>
<name>A0A645D1A3_9ZZZZ</name>
<reference evidence="1" key="1">
    <citation type="submission" date="2019-08" db="EMBL/GenBank/DDBJ databases">
        <authorList>
            <person name="Kucharzyk K."/>
            <person name="Murdoch R.W."/>
            <person name="Higgins S."/>
            <person name="Loffler F."/>
        </authorList>
    </citation>
    <scope>NUCLEOTIDE SEQUENCE</scope>
</reference>
<organism evidence="1">
    <name type="scientific">bioreactor metagenome</name>
    <dbReference type="NCBI Taxonomy" id="1076179"/>
    <lineage>
        <taxon>unclassified sequences</taxon>
        <taxon>metagenomes</taxon>
        <taxon>ecological metagenomes</taxon>
    </lineage>
</organism>
<dbReference type="AlphaFoldDB" id="A0A645D1A3"/>
<sequence>MMPTSGAYIQRHTEAARNNGIMVGMKYTLRKKLDSGPLRLFTNSAKPKATEIPTGTVMETYLRILVNEITKSLDFSKLT</sequence>
<evidence type="ECO:0000313" key="1">
    <source>
        <dbReference type="EMBL" id="MPM82905.1"/>
    </source>
</evidence>
<proteinExistence type="predicted"/>
<accession>A0A645D1A3</accession>
<dbReference type="EMBL" id="VSSQ01031844">
    <property type="protein sequence ID" value="MPM82905.1"/>
    <property type="molecule type" value="Genomic_DNA"/>
</dbReference>
<comment type="caution">
    <text evidence="1">The sequence shown here is derived from an EMBL/GenBank/DDBJ whole genome shotgun (WGS) entry which is preliminary data.</text>
</comment>
<gene>
    <name evidence="1" type="ORF">SDC9_129967</name>
</gene>